<reference evidence="6 7" key="1">
    <citation type="journal article" date="2013" name="Genome Announc.">
        <title>Genome sequences for three denitrifying bacterial strains isolated from a uranium- and nitrate-contaminated subsurface environment.</title>
        <authorList>
            <person name="Venkatramanan R."/>
            <person name="Prakash O."/>
            <person name="Woyke T."/>
            <person name="Chain P."/>
            <person name="Goodwin L.A."/>
            <person name="Watson D."/>
            <person name="Brooks S."/>
            <person name="Kostka J.E."/>
            <person name="Green S.J."/>
        </authorList>
    </citation>
    <scope>NUCLEOTIDE SEQUENCE [LARGE SCALE GENOMIC DNA]</scope>
    <source>
        <strain evidence="6 7">1NES1</strain>
    </source>
</reference>
<dbReference type="STRING" id="670307.HYPDE_34803"/>
<evidence type="ECO:0000313" key="6">
    <source>
        <dbReference type="EMBL" id="AGK58632.1"/>
    </source>
</evidence>
<dbReference type="SMART" id="SM00448">
    <property type="entry name" value="REC"/>
    <property type="match status" value="1"/>
</dbReference>
<evidence type="ECO:0000256" key="2">
    <source>
        <dbReference type="ARBA" id="ARBA00023015"/>
    </source>
</evidence>
<dbReference type="KEGG" id="hdt:HYPDE_34803"/>
<keyword evidence="3" id="KW-0804">Transcription</keyword>
<proteinExistence type="predicted"/>
<dbReference type="InterPro" id="IPR050595">
    <property type="entry name" value="Bact_response_regulator"/>
</dbReference>
<dbReference type="Proteomes" id="UP000005952">
    <property type="component" value="Chromosome"/>
</dbReference>
<dbReference type="PANTHER" id="PTHR44591:SF3">
    <property type="entry name" value="RESPONSE REGULATORY DOMAIN-CONTAINING PROTEIN"/>
    <property type="match status" value="1"/>
</dbReference>
<protein>
    <submittedName>
        <fullName evidence="6">Response regulator receiver</fullName>
    </submittedName>
</protein>
<dbReference type="InterPro" id="IPR001789">
    <property type="entry name" value="Sig_transdc_resp-reg_receiver"/>
</dbReference>
<keyword evidence="1 4" id="KW-0597">Phosphoprotein</keyword>
<feature type="modified residue" description="4-aspartylphosphate" evidence="4">
    <location>
        <position position="55"/>
    </location>
</feature>
<gene>
    <name evidence="6" type="ORF">HYPDE_34803</name>
</gene>
<dbReference type="eggNOG" id="COG0784">
    <property type="taxonomic scope" value="Bacteria"/>
</dbReference>
<evidence type="ECO:0000256" key="4">
    <source>
        <dbReference type="PROSITE-ProRule" id="PRU00169"/>
    </source>
</evidence>
<feature type="domain" description="Response regulatory" evidence="5">
    <location>
        <begin position="5"/>
        <end position="115"/>
    </location>
</feature>
<dbReference type="RefSeq" id="WP_015598655.1">
    <property type="nucleotide sequence ID" value="NC_021172.1"/>
</dbReference>
<evidence type="ECO:0000313" key="7">
    <source>
        <dbReference type="Proteomes" id="UP000005952"/>
    </source>
</evidence>
<keyword evidence="7" id="KW-1185">Reference proteome</keyword>
<dbReference type="PANTHER" id="PTHR44591">
    <property type="entry name" value="STRESS RESPONSE REGULATOR PROTEIN 1"/>
    <property type="match status" value="1"/>
</dbReference>
<dbReference type="EMBL" id="CP005587">
    <property type="protein sequence ID" value="AGK58632.1"/>
    <property type="molecule type" value="Genomic_DNA"/>
</dbReference>
<accession>N0B8P3</accession>
<dbReference type="AlphaFoldDB" id="N0B8P3"/>
<dbReference type="OrthoDB" id="582170at2"/>
<dbReference type="SUPFAM" id="SSF52172">
    <property type="entry name" value="CheY-like"/>
    <property type="match status" value="1"/>
</dbReference>
<dbReference type="HOGENOM" id="CLU_000445_69_11_5"/>
<sequence length="121" mass="12862">MKPLSVLLVEDEVLIAMLYTQVLEDMGHTICATESTEAGAVAAAARYEPDMMIVDARLRDGSGISAMTKILLTRQVPHVFVSGDVSGVKALRPDAVVIQKPFFASDLARAMQLASGVEATA</sequence>
<organism evidence="6 7">
    <name type="scientific">Hyphomicrobium denitrificans 1NES1</name>
    <dbReference type="NCBI Taxonomy" id="670307"/>
    <lineage>
        <taxon>Bacteria</taxon>
        <taxon>Pseudomonadati</taxon>
        <taxon>Pseudomonadota</taxon>
        <taxon>Alphaproteobacteria</taxon>
        <taxon>Hyphomicrobiales</taxon>
        <taxon>Hyphomicrobiaceae</taxon>
        <taxon>Hyphomicrobium</taxon>
    </lineage>
</organism>
<dbReference type="InterPro" id="IPR011006">
    <property type="entry name" value="CheY-like_superfamily"/>
</dbReference>
<dbReference type="GO" id="GO:0000160">
    <property type="term" value="P:phosphorelay signal transduction system"/>
    <property type="evidence" value="ECO:0007669"/>
    <property type="project" value="InterPro"/>
</dbReference>
<evidence type="ECO:0000256" key="1">
    <source>
        <dbReference type="ARBA" id="ARBA00022553"/>
    </source>
</evidence>
<dbReference type="PROSITE" id="PS50110">
    <property type="entry name" value="RESPONSE_REGULATORY"/>
    <property type="match status" value="1"/>
</dbReference>
<name>N0B8P3_9HYPH</name>
<dbReference type="Pfam" id="PF00072">
    <property type="entry name" value="Response_reg"/>
    <property type="match status" value="1"/>
</dbReference>
<evidence type="ECO:0000256" key="3">
    <source>
        <dbReference type="ARBA" id="ARBA00023163"/>
    </source>
</evidence>
<keyword evidence="2" id="KW-0805">Transcription regulation</keyword>
<dbReference type="Gene3D" id="3.40.50.2300">
    <property type="match status" value="1"/>
</dbReference>
<evidence type="ECO:0000259" key="5">
    <source>
        <dbReference type="PROSITE" id="PS50110"/>
    </source>
</evidence>